<gene>
    <name evidence="2" type="ORF">VLY81_00815</name>
</gene>
<feature type="transmembrane region" description="Helical" evidence="1">
    <location>
        <begin position="62"/>
        <end position="82"/>
    </location>
</feature>
<keyword evidence="1" id="KW-1133">Transmembrane helix</keyword>
<organism evidence="2 3">
    <name type="scientific">Geochorda subterranea</name>
    <dbReference type="NCBI Taxonomy" id="3109564"/>
    <lineage>
        <taxon>Bacteria</taxon>
        <taxon>Bacillati</taxon>
        <taxon>Bacillota</taxon>
        <taxon>Limnochordia</taxon>
        <taxon>Limnochordales</taxon>
        <taxon>Geochordaceae</taxon>
        <taxon>Geochorda</taxon>
    </lineage>
</organism>
<dbReference type="Proteomes" id="UP001333102">
    <property type="component" value="Chromosome"/>
</dbReference>
<reference evidence="3" key="1">
    <citation type="submission" date="2023-12" db="EMBL/GenBank/DDBJ databases">
        <title>Novel isolates from deep terrestrial aquifers shed light on the physiology and ecology of the class Limnochordia.</title>
        <authorList>
            <person name="Karnachuk O.V."/>
            <person name="Lukina A.P."/>
            <person name="Avakyan M.R."/>
            <person name="Kadnikov V."/>
            <person name="Begmatov S."/>
            <person name="Beletsky A.V."/>
            <person name="Mardanov A.V."/>
            <person name="Ravin N.V."/>
        </authorList>
    </citation>
    <scope>NUCLEOTIDE SEQUENCE [LARGE SCALE GENOMIC DNA]</scope>
    <source>
        <strain evidence="3">LN</strain>
    </source>
</reference>
<dbReference type="EMBL" id="CP141614">
    <property type="protein sequence ID" value="WRP14745.1"/>
    <property type="molecule type" value="Genomic_DNA"/>
</dbReference>
<feature type="transmembrane region" description="Helical" evidence="1">
    <location>
        <begin position="30"/>
        <end position="50"/>
    </location>
</feature>
<evidence type="ECO:0000256" key="1">
    <source>
        <dbReference type="SAM" id="Phobius"/>
    </source>
</evidence>
<protein>
    <submittedName>
        <fullName evidence="2">Uncharacterized protein</fullName>
    </submittedName>
</protein>
<evidence type="ECO:0000313" key="3">
    <source>
        <dbReference type="Proteomes" id="UP001333102"/>
    </source>
</evidence>
<dbReference type="RefSeq" id="WP_324669118.1">
    <property type="nucleotide sequence ID" value="NZ_CP141614.1"/>
</dbReference>
<feature type="transmembrane region" description="Helical" evidence="1">
    <location>
        <begin position="88"/>
        <end position="107"/>
    </location>
</feature>
<feature type="transmembrane region" description="Helical" evidence="1">
    <location>
        <begin position="7"/>
        <end position="24"/>
    </location>
</feature>
<sequence>MILVLRILFYVQLLLGAGRFMGLIRNERVWETHFTLALVIAVLALVAFRGRAQEQAPGLVTAARLTPLLPLATGLAIFAGAAGGRAFVLLHILLALTALSLIEMASARLRKAGAGTKAG</sequence>
<keyword evidence="1" id="KW-0472">Membrane</keyword>
<keyword evidence="1" id="KW-0812">Transmembrane</keyword>
<proteinExistence type="predicted"/>
<name>A0ABZ1BQ78_9FIRM</name>
<accession>A0ABZ1BQ78</accession>
<evidence type="ECO:0000313" key="2">
    <source>
        <dbReference type="EMBL" id="WRP14745.1"/>
    </source>
</evidence>
<keyword evidence="3" id="KW-1185">Reference proteome</keyword>